<proteinExistence type="predicted"/>
<feature type="compositionally biased region" description="Low complexity" evidence="2">
    <location>
        <begin position="151"/>
        <end position="169"/>
    </location>
</feature>
<dbReference type="GO" id="GO:0016020">
    <property type="term" value="C:membrane"/>
    <property type="evidence" value="ECO:0007669"/>
    <property type="project" value="UniProtKB-UniRule"/>
</dbReference>
<evidence type="ECO:0000313" key="5">
    <source>
        <dbReference type="Proteomes" id="UP000315252"/>
    </source>
</evidence>
<dbReference type="PROSITE" id="PS51123">
    <property type="entry name" value="OMPA_2"/>
    <property type="match status" value="1"/>
</dbReference>
<dbReference type="Pfam" id="PF00691">
    <property type="entry name" value="OmpA"/>
    <property type="match status" value="1"/>
</dbReference>
<reference evidence="4 5" key="1">
    <citation type="submission" date="2019-06" db="EMBL/GenBank/DDBJ databases">
        <title>Whole genome sequence for Rhodospirillaceae sp. R148.</title>
        <authorList>
            <person name="Wang G."/>
        </authorList>
    </citation>
    <scope>NUCLEOTIDE SEQUENCE [LARGE SCALE GENOMIC DNA]</scope>
    <source>
        <strain evidence="4 5">R148</strain>
    </source>
</reference>
<dbReference type="InterPro" id="IPR050330">
    <property type="entry name" value="Bact_OuterMem_StrucFunc"/>
</dbReference>
<feature type="compositionally biased region" description="Low complexity" evidence="2">
    <location>
        <begin position="230"/>
        <end position="255"/>
    </location>
</feature>
<comment type="caution">
    <text evidence="4">The sequence shown here is derived from an EMBL/GenBank/DDBJ whole genome shotgun (WGS) entry which is preliminary data.</text>
</comment>
<evidence type="ECO:0000256" key="1">
    <source>
        <dbReference type="PROSITE-ProRule" id="PRU00473"/>
    </source>
</evidence>
<dbReference type="EMBL" id="VHSH01000003">
    <property type="protein sequence ID" value="TQV80412.1"/>
    <property type="molecule type" value="Genomic_DNA"/>
</dbReference>
<dbReference type="AlphaFoldDB" id="A0A545TT72"/>
<gene>
    <name evidence="4" type="ORF">FKG95_09515</name>
</gene>
<keyword evidence="5" id="KW-1185">Reference proteome</keyword>
<evidence type="ECO:0000313" key="4">
    <source>
        <dbReference type="EMBL" id="TQV80412.1"/>
    </source>
</evidence>
<feature type="domain" description="OmpA-like" evidence="3">
    <location>
        <begin position="255"/>
        <end position="376"/>
    </location>
</feature>
<dbReference type="Proteomes" id="UP000315252">
    <property type="component" value="Unassembled WGS sequence"/>
</dbReference>
<dbReference type="PANTHER" id="PTHR30329:SF21">
    <property type="entry name" value="LIPOPROTEIN YIAD-RELATED"/>
    <property type="match status" value="1"/>
</dbReference>
<protein>
    <submittedName>
        <fullName evidence="4">OmpA family protein</fullName>
    </submittedName>
</protein>
<dbReference type="InterPro" id="IPR036737">
    <property type="entry name" value="OmpA-like_sf"/>
</dbReference>
<feature type="compositionally biased region" description="Pro residues" evidence="2">
    <location>
        <begin position="170"/>
        <end position="184"/>
    </location>
</feature>
<sequence length="376" mass="37323">MFSSDDEPGTTVTAPDGAEPAEGFPNLSSVPGESPAASTRAERESLSEGLSADRSNARYSDQSLTAESTLIPPAPPPPSAPRREPAPAAPPAPSTPATAQQAPAAPAAQPTPAPAAPQAAQAPAAPAAAPAAPPPPPPAPAPAGTSVAEVAPSSPATPSAPTPSASTPAAPAPAAPAPAAPAPAAPQSGTASAAGSSTELPPAFPARSGNETTSDYVPPTFEPPRYQLPGSSGAGSQQAQATPRVQVPGAPGAAVPSAAGQLTAVIYFGHGSTGLDNNDLSVLRDVVAIQRQNNARILVVGHSSSRTGSTDAVNHRAVNLETSLKRADSVARALRRLGVPAGQVVTEARADNQPVFHEFMPTGEAGNRRAEIYLAY</sequence>
<feature type="compositionally biased region" description="Low complexity" evidence="2">
    <location>
        <begin position="185"/>
        <end position="198"/>
    </location>
</feature>
<accession>A0A545TT72</accession>
<organism evidence="4 5">
    <name type="scientific">Denitrobaculum tricleocarpae</name>
    <dbReference type="NCBI Taxonomy" id="2591009"/>
    <lineage>
        <taxon>Bacteria</taxon>
        <taxon>Pseudomonadati</taxon>
        <taxon>Pseudomonadota</taxon>
        <taxon>Alphaproteobacteria</taxon>
        <taxon>Rhodospirillales</taxon>
        <taxon>Rhodospirillaceae</taxon>
        <taxon>Denitrobaculum</taxon>
    </lineage>
</organism>
<dbReference type="OrthoDB" id="8438623at2"/>
<dbReference type="PANTHER" id="PTHR30329">
    <property type="entry name" value="STATOR ELEMENT OF FLAGELLAR MOTOR COMPLEX"/>
    <property type="match status" value="1"/>
</dbReference>
<evidence type="ECO:0000256" key="2">
    <source>
        <dbReference type="SAM" id="MobiDB-lite"/>
    </source>
</evidence>
<evidence type="ECO:0000259" key="3">
    <source>
        <dbReference type="PROSITE" id="PS51123"/>
    </source>
</evidence>
<feature type="compositionally biased region" description="Pro residues" evidence="2">
    <location>
        <begin position="131"/>
        <end position="141"/>
    </location>
</feature>
<feature type="region of interest" description="Disordered" evidence="2">
    <location>
        <begin position="1"/>
        <end position="255"/>
    </location>
</feature>
<dbReference type="SUPFAM" id="SSF103088">
    <property type="entry name" value="OmpA-like"/>
    <property type="match status" value="1"/>
</dbReference>
<feature type="compositionally biased region" description="Polar residues" evidence="2">
    <location>
        <begin position="53"/>
        <end position="68"/>
    </location>
</feature>
<dbReference type="CDD" id="cd07185">
    <property type="entry name" value="OmpA_C-like"/>
    <property type="match status" value="1"/>
</dbReference>
<keyword evidence="1" id="KW-0472">Membrane</keyword>
<feature type="compositionally biased region" description="Low complexity" evidence="2">
    <location>
        <begin position="116"/>
        <end position="130"/>
    </location>
</feature>
<feature type="compositionally biased region" description="Low complexity" evidence="2">
    <location>
        <begin position="95"/>
        <end position="108"/>
    </location>
</feature>
<dbReference type="Gene3D" id="3.30.1330.60">
    <property type="entry name" value="OmpA-like domain"/>
    <property type="match status" value="1"/>
</dbReference>
<name>A0A545TT72_9PROT</name>
<dbReference type="InterPro" id="IPR006665">
    <property type="entry name" value="OmpA-like"/>
</dbReference>